<reference evidence="7" key="1">
    <citation type="submission" date="2022-07" db="EMBL/GenBank/DDBJ databases">
        <title>Phylogenomic reconstructions and comparative analyses of Kickxellomycotina fungi.</title>
        <authorList>
            <person name="Reynolds N.K."/>
            <person name="Stajich J.E."/>
            <person name="Barry K."/>
            <person name="Grigoriev I.V."/>
            <person name="Crous P."/>
            <person name="Smith M.E."/>
        </authorList>
    </citation>
    <scope>NUCLEOTIDE SEQUENCE</scope>
    <source>
        <strain evidence="7">RSA 861</strain>
    </source>
</reference>
<dbReference type="PANTHER" id="PTHR10416">
    <property type="entry name" value="DNA POLYMERASE DELTA SUBUNIT 2"/>
    <property type="match status" value="1"/>
</dbReference>
<dbReference type="Gene3D" id="3.60.21.50">
    <property type="match status" value="1"/>
</dbReference>
<evidence type="ECO:0000313" key="8">
    <source>
        <dbReference type="Proteomes" id="UP001150569"/>
    </source>
</evidence>
<dbReference type="GO" id="GO:0003677">
    <property type="term" value="F:DNA binding"/>
    <property type="evidence" value="ECO:0007669"/>
    <property type="project" value="InterPro"/>
</dbReference>
<dbReference type="GO" id="GO:0006271">
    <property type="term" value="P:DNA strand elongation involved in DNA replication"/>
    <property type="evidence" value="ECO:0007669"/>
    <property type="project" value="TreeGrafter"/>
</dbReference>
<dbReference type="Proteomes" id="UP001150569">
    <property type="component" value="Unassembled WGS sequence"/>
</dbReference>
<dbReference type="InterPro" id="IPR041863">
    <property type="entry name" value="PolD2_C"/>
</dbReference>
<comment type="caution">
    <text evidence="7">The sequence shown here is derived from an EMBL/GenBank/DDBJ whole genome shotgun (WGS) entry which is preliminary data.</text>
</comment>
<comment type="similarity">
    <text evidence="2">Belongs to the DNA polymerase delta/II small subunit family.</text>
</comment>
<dbReference type="Gene3D" id="2.40.50.430">
    <property type="match status" value="1"/>
</dbReference>
<comment type="subcellular location">
    <subcellularLocation>
        <location evidence="1">Nucleus</location>
    </subcellularLocation>
</comment>
<evidence type="ECO:0000259" key="5">
    <source>
        <dbReference type="Pfam" id="PF04042"/>
    </source>
</evidence>
<organism evidence="7 8">
    <name type="scientific">Tieghemiomyces parasiticus</name>
    <dbReference type="NCBI Taxonomy" id="78921"/>
    <lineage>
        <taxon>Eukaryota</taxon>
        <taxon>Fungi</taxon>
        <taxon>Fungi incertae sedis</taxon>
        <taxon>Zoopagomycota</taxon>
        <taxon>Kickxellomycotina</taxon>
        <taxon>Dimargaritomycetes</taxon>
        <taxon>Dimargaritales</taxon>
        <taxon>Dimargaritaceae</taxon>
        <taxon>Tieghemiomyces</taxon>
    </lineage>
</organism>
<evidence type="ECO:0000256" key="2">
    <source>
        <dbReference type="ARBA" id="ARBA00006035"/>
    </source>
</evidence>
<keyword evidence="3" id="KW-0235">DNA replication</keyword>
<evidence type="ECO:0000259" key="6">
    <source>
        <dbReference type="Pfam" id="PF18018"/>
    </source>
</evidence>
<feature type="domain" description="DNA polymerase alpha/delta/epsilon subunit B" evidence="5">
    <location>
        <begin position="266"/>
        <end position="470"/>
    </location>
</feature>
<dbReference type="OrthoDB" id="3763at2759"/>
<evidence type="ECO:0000256" key="1">
    <source>
        <dbReference type="ARBA" id="ARBA00004123"/>
    </source>
</evidence>
<dbReference type="EMBL" id="JANBPT010000169">
    <property type="protein sequence ID" value="KAJ1926446.1"/>
    <property type="molecule type" value="Genomic_DNA"/>
</dbReference>
<dbReference type="PANTHER" id="PTHR10416:SF0">
    <property type="entry name" value="DNA POLYMERASE DELTA SUBUNIT 2"/>
    <property type="match status" value="1"/>
</dbReference>
<gene>
    <name evidence="7" type="primary">cdc1_1</name>
    <name evidence="7" type="ORF">IWQ60_003792</name>
</gene>
<sequence length="515" mass="54728">MNQVYAASVSTKTLVHPVYRRACRSAELGPPPSARLAFNLTHPSSHLDTLCLTSTQFSNDAARASGDFLRAPATLGQPTRHLRPVAAAPTPAAATTNRDFVILQRSYRQQYSNIYFLRLHALKAAAAEAAHRQWLDNTPGTVPAVYAAKISAIPPGQRCAVVGTLYCDQKGKPNVLDDLSKELWISAPPPRVTYADGDADLYYLEDESSRVTLTGAVVRAAGLATGAVIAVLGTENLVGDFEVEAVTFPGLAPQPALPDQTEDRYVALVSGLQLAGRPPTLGLELMTEFLTGCLGGPGDQALAAAVTRLVVVGNALGSDSAGAPELAGGDGAAGLETLDGYLSTWAALMPVDLMPGADDPANHVLPQQALHISLFPRAGRLSTFESVTNPAWFDVDGVSLLGTAGQTIDDLVKYGIATAPIDVAERSLRWRHMAPSAPDTLWCYPFAEKDPFVLESTPHVYFIGNQATFQSRLTRGSDGQVCRIVCVPDFSHTSTLVLVNLRTLAAHTVSFTATF</sequence>
<evidence type="ECO:0000256" key="4">
    <source>
        <dbReference type="ARBA" id="ARBA00023242"/>
    </source>
</evidence>
<protein>
    <submittedName>
        <fullName evidence="7">DNA polymerase delta small subunit Cdc1</fullName>
    </submittedName>
</protein>
<dbReference type="CDD" id="cd07387">
    <property type="entry name" value="MPP_PolD2_C"/>
    <property type="match status" value="1"/>
</dbReference>
<dbReference type="Pfam" id="PF18018">
    <property type="entry name" value="DNA_pol_D_N"/>
    <property type="match status" value="1"/>
</dbReference>
<keyword evidence="4" id="KW-0539">Nucleus</keyword>
<accession>A0A9W8A8Z2</accession>
<dbReference type="GO" id="GO:0043625">
    <property type="term" value="C:delta DNA polymerase complex"/>
    <property type="evidence" value="ECO:0007669"/>
    <property type="project" value="TreeGrafter"/>
</dbReference>
<dbReference type="AlphaFoldDB" id="A0A9W8A8Z2"/>
<name>A0A9W8A8Z2_9FUNG</name>
<keyword evidence="8" id="KW-1185">Reference proteome</keyword>
<dbReference type="Pfam" id="PF04042">
    <property type="entry name" value="DNA_pol_E_B"/>
    <property type="match status" value="1"/>
</dbReference>
<dbReference type="InterPro" id="IPR007185">
    <property type="entry name" value="DNA_pol_a/d/e_bsu"/>
</dbReference>
<evidence type="ECO:0000256" key="3">
    <source>
        <dbReference type="ARBA" id="ARBA00022705"/>
    </source>
</evidence>
<feature type="domain" description="DNA polymerase delta subunit OB-fold" evidence="6">
    <location>
        <begin position="110"/>
        <end position="245"/>
    </location>
</feature>
<proteinExistence type="inferred from homology"/>
<dbReference type="InterPro" id="IPR040663">
    <property type="entry name" value="DNA_pol_D_N"/>
</dbReference>
<evidence type="ECO:0000313" key="7">
    <source>
        <dbReference type="EMBL" id="KAJ1926446.1"/>
    </source>
</evidence>
<dbReference type="InterPro" id="IPR024826">
    <property type="entry name" value="DNA_pol_delta/II_ssu"/>
</dbReference>